<keyword evidence="2" id="KW-0805">Transcription regulation</keyword>
<reference evidence="5 6" key="1">
    <citation type="submission" date="2018-01" db="EMBL/GenBank/DDBJ databases">
        <title>Bacillus asahii Genome sequencing and assembly.</title>
        <authorList>
            <person name="Jiang H."/>
            <person name="Feng Y."/>
            <person name="Zhao F."/>
            <person name="Lin X."/>
        </authorList>
    </citation>
    <scope>NUCLEOTIDE SEQUENCE [LARGE SCALE GENOMIC DNA]</scope>
    <source>
        <strain evidence="5 6">OM18</strain>
    </source>
</reference>
<dbReference type="Proteomes" id="UP000283095">
    <property type="component" value="Chromosome"/>
</dbReference>
<dbReference type="PRINTS" id="PR00455">
    <property type="entry name" value="HTHTETR"/>
</dbReference>
<dbReference type="GO" id="GO:0003677">
    <property type="term" value="F:DNA binding"/>
    <property type="evidence" value="ECO:0007669"/>
    <property type="project" value="UniProtKB-UniRule"/>
</dbReference>
<dbReference type="PANTHER" id="PTHR43479">
    <property type="entry name" value="ACREF/ENVCD OPERON REPRESSOR-RELATED"/>
    <property type="match status" value="1"/>
</dbReference>
<keyword evidence="4" id="KW-0804">Transcription</keyword>
<evidence type="ECO:0000313" key="5">
    <source>
        <dbReference type="EMBL" id="AZV45004.1"/>
    </source>
</evidence>
<accession>A0A3T0KXE1</accession>
<gene>
    <name evidence="5" type="ORF">BAOM_4424</name>
</gene>
<dbReference type="GO" id="GO:0045892">
    <property type="term" value="P:negative regulation of DNA-templated transcription"/>
    <property type="evidence" value="ECO:0007669"/>
    <property type="project" value="UniProtKB-ARBA"/>
</dbReference>
<evidence type="ECO:0000256" key="2">
    <source>
        <dbReference type="ARBA" id="ARBA00023015"/>
    </source>
</evidence>
<dbReference type="SUPFAM" id="SSF46689">
    <property type="entry name" value="Homeodomain-like"/>
    <property type="match status" value="1"/>
</dbReference>
<keyword evidence="1" id="KW-0678">Repressor</keyword>
<dbReference type="Pfam" id="PF00440">
    <property type="entry name" value="TetR_N"/>
    <property type="match status" value="1"/>
</dbReference>
<dbReference type="Gene3D" id="1.10.357.10">
    <property type="entry name" value="Tetracycline Repressor, domain 2"/>
    <property type="match status" value="1"/>
</dbReference>
<sequence>MKERKQQVLKNAHQLFVEKGYQATSIQDILDYSGISKGTFYNYFSSKSELLKAIFISLHKNFEKERNELLIGQDPADIEIFIKQMELRMHSHKQNKLFILVEEVFFSNDEELKQFIKRSKFFELRWLYNRFVDIFGEDKKPYLLDCAIMFFGILQHQSLYHSTTNLDFSETELIRYCTDRLTTLVEDVSQRKVQLISPEQFSTWFPDCSNDKQSSKNEILQSIGTLKKEIAKLPNDTERKKYMQLLDFVQEELLLKNAPRYFLIESAILSLKICPALQKTKALDTLKTFIE</sequence>
<dbReference type="OrthoDB" id="9812993at2"/>
<dbReference type="RefSeq" id="WP_127761870.1">
    <property type="nucleotide sequence ID" value="NZ_CP026095.1"/>
</dbReference>
<evidence type="ECO:0000256" key="1">
    <source>
        <dbReference type="ARBA" id="ARBA00022491"/>
    </source>
</evidence>
<dbReference type="PROSITE" id="PS50977">
    <property type="entry name" value="HTH_TETR_2"/>
    <property type="match status" value="1"/>
</dbReference>
<keyword evidence="3" id="KW-0238">DNA-binding</keyword>
<evidence type="ECO:0000313" key="6">
    <source>
        <dbReference type="Proteomes" id="UP000283095"/>
    </source>
</evidence>
<dbReference type="InterPro" id="IPR001647">
    <property type="entry name" value="HTH_TetR"/>
</dbReference>
<dbReference type="InterPro" id="IPR009057">
    <property type="entry name" value="Homeodomain-like_sf"/>
</dbReference>
<proteinExistence type="predicted"/>
<dbReference type="KEGG" id="pasa:BAOM_4424"/>
<organism evidence="5 6">
    <name type="scientific">Peribacillus asahii</name>
    <dbReference type="NCBI Taxonomy" id="228899"/>
    <lineage>
        <taxon>Bacteria</taxon>
        <taxon>Bacillati</taxon>
        <taxon>Bacillota</taxon>
        <taxon>Bacilli</taxon>
        <taxon>Bacillales</taxon>
        <taxon>Bacillaceae</taxon>
        <taxon>Peribacillus</taxon>
    </lineage>
</organism>
<dbReference type="PANTHER" id="PTHR43479:SF22">
    <property type="entry name" value="TRANSCRIPTIONAL REGULATOR, TETR FAMILY"/>
    <property type="match status" value="1"/>
</dbReference>
<name>A0A3T0KXE1_9BACI</name>
<dbReference type="EMBL" id="CP026095">
    <property type="protein sequence ID" value="AZV45004.1"/>
    <property type="molecule type" value="Genomic_DNA"/>
</dbReference>
<evidence type="ECO:0000256" key="3">
    <source>
        <dbReference type="ARBA" id="ARBA00023125"/>
    </source>
</evidence>
<evidence type="ECO:0000256" key="4">
    <source>
        <dbReference type="ARBA" id="ARBA00023163"/>
    </source>
</evidence>
<dbReference type="FunFam" id="1.10.10.60:FF:000141">
    <property type="entry name" value="TetR family transcriptional regulator"/>
    <property type="match status" value="1"/>
</dbReference>
<dbReference type="InterPro" id="IPR023772">
    <property type="entry name" value="DNA-bd_HTH_TetR-type_CS"/>
</dbReference>
<dbReference type="AlphaFoldDB" id="A0A3T0KXE1"/>
<dbReference type="PROSITE" id="PS01081">
    <property type="entry name" value="HTH_TETR_1"/>
    <property type="match status" value="1"/>
</dbReference>
<protein>
    <submittedName>
        <fullName evidence="5">TetR family transcriptional regulator</fullName>
    </submittedName>
</protein>
<dbReference type="InterPro" id="IPR050624">
    <property type="entry name" value="HTH-type_Tx_Regulator"/>
</dbReference>